<dbReference type="InterPro" id="IPR050744">
    <property type="entry name" value="AI-2_Isomerase_LsrG"/>
</dbReference>
<dbReference type="InterPro" id="IPR011008">
    <property type="entry name" value="Dimeric_a/b-barrel"/>
</dbReference>
<dbReference type="Pfam" id="PF03992">
    <property type="entry name" value="ABM"/>
    <property type="match status" value="1"/>
</dbReference>
<name>A0ABX8B8V9_9BACT</name>
<dbReference type="Proteomes" id="UP000676506">
    <property type="component" value="Chromosome 1"/>
</dbReference>
<keyword evidence="2" id="KW-0560">Oxidoreductase</keyword>
<dbReference type="InterPro" id="IPR007138">
    <property type="entry name" value="ABM_dom"/>
</dbReference>
<accession>A0ABX8B8V9</accession>
<evidence type="ECO:0000259" key="1">
    <source>
        <dbReference type="PROSITE" id="PS51725"/>
    </source>
</evidence>
<evidence type="ECO:0000313" key="3">
    <source>
        <dbReference type="Proteomes" id="UP000676506"/>
    </source>
</evidence>
<keyword evidence="3" id="KW-1185">Reference proteome</keyword>
<keyword evidence="2" id="KW-0503">Monooxygenase</keyword>
<sequence>MPHGPVAIMVHLKARPGFENNILGAVAALIDPIRQHPHCQYYDFHIHADDPTRFTSYEVWSSLEAFRAHLASPFIQAMQDAAQEFLERPLEYDVLQSIQPVKANETTPIRPTP</sequence>
<dbReference type="Gene3D" id="3.30.70.100">
    <property type="match status" value="1"/>
</dbReference>
<dbReference type="PROSITE" id="PS51725">
    <property type="entry name" value="ABM"/>
    <property type="match status" value="1"/>
</dbReference>
<proteinExistence type="predicted"/>
<dbReference type="GO" id="GO:0004497">
    <property type="term" value="F:monooxygenase activity"/>
    <property type="evidence" value="ECO:0007669"/>
    <property type="project" value="UniProtKB-KW"/>
</dbReference>
<protein>
    <submittedName>
        <fullName evidence="2">Antibiotic biosynthesis monooxygenase</fullName>
    </submittedName>
</protein>
<organism evidence="2 3">
    <name type="scientific">Chloracidobacterium validum</name>
    <dbReference type="NCBI Taxonomy" id="2821543"/>
    <lineage>
        <taxon>Bacteria</taxon>
        <taxon>Pseudomonadati</taxon>
        <taxon>Acidobacteriota</taxon>
        <taxon>Terriglobia</taxon>
        <taxon>Terriglobales</taxon>
        <taxon>Acidobacteriaceae</taxon>
        <taxon>Chloracidobacterium</taxon>
    </lineage>
</organism>
<dbReference type="PANTHER" id="PTHR33336">
    <property type="entry name" value="QUINOL MONOOXYGENASE YGIN-RELATED"/>
    <property type="match status" value="1"/>
</dbReference>
<reference evidence="2 3" key="1">
    <citation type="submission" date="2021-03" db="EMBL/GenBank/DDBJ databases">
        <title>Genomic and phenotypic characterization of Chloracidobacterium isolates provides evidence for multiple species.</title>
        <authorList>
            <person name="Saini M.K."/>
            <person name="Costas A.M.G."/>
            <person name="Tank M."/>
            <person name="Bryant D.A."/>
        </authorList>
    </citation>
    <scope>NUCLEOTIDE SEQUENCE [LARGE SCALE GENOMIC DNA]</scope>
    <source>
        <strain evidence="2 3">BV2-C</strain>
    </source>
</reference>
<dbReference type="SUPFAM" id="SSF54909">
    <property type="entry name" value="Dimeric alpha+beta barrel"/>
    <property type="match status" value="1"/>
</dbReference>
<gene>
    <name evidence="2" type="ORF">J8C06_06995</name>
</gene>
<evidence type="ECO:0000313" key="2">
    <source>
        <dbReference type="EMBL" id="QUW02114.1"/>
    </source>
</evidence>
<feature type="domain" description="ABM" evidence="1">
    <location>
        <begin position="6"/>
        <end position="94"/>
    </location>
</feature>
<dbReference type="EMBL" id="CP072648">
    <property type="protein sequence ID" value="QUW02114.1"/>
    <property type="molecule type" value="Genomic_DNA"/>
</dbReference>
<dbReference type="PANTHER" id="PTHR33336:SF3">
    <property type="entry name" value="ABM DOMAIN-CONTAINING PROTEIN"/>
    <property type="match status" value="1"/>
</dbReference>
<dbReference type="RefSeq" id="WP_211428005.1">
    <property type="nucleotide sequence ID" value="NZ_CP072648.1"/>
</dbReference>